<dbReference type="SUPFAM" id="SSF48179">
    <property type="entry name" value="6-phosphogluconate dehydrogenase C-terminal domain-like"/>
    <property type="match status" value="1"/>
</dbReference>
<comment type="function">
    <text evidence="5 6">Catalyzes the reduction of 1-pyrroline-5-carboxylate (PCA) to L-proline.</text>
</comment>
<evidence type="ECO:0000256" key="9">
    <source>
        <dbReference type="RuleBase" id="RU003903"/>
    </source>
</evidence>
<feature type="binding site" evidence="8">
    <location>
        <begin position="70"/>
        <end position="73"/>
    </location>
    <ligand>
        <name>NADP(+)</name>
        <dbReference type="ChEBI" id="CHEBI:58349"/>
    </ligand>
</feature>
<dbReference type="Gene3D" id="1.10.3730.10">
    <property type="entry name" value="ProC C-terminal domain-like"/>
    <property type="match status" value="1"/>
</dbReference>
<dbReference type="GO" id="GO:0005737">
    <property type="term" value="C:cytoplasm"/>
    <property type="evidence" value="ECO:0007669"/>
    <property type="project" value="UniProtKB-SubCell"/>
</dbReference>
<dbReference type="EC" id="1.5.1.2" evidence="6 7"/>
<comment type="catalytic activity">
    <reaction evidence="6">
        <text>L-proline + NAD(+) = (S)-1-pyrroline-5-carboxylate + NADH + 2 H(+)</text>
        <dbReference type="Rhea" id="RHEA:14105"/>
        <dbReference type="ChEBI" id="CHEBI:15378"/>
        <dbReference type="ChEBI" id="CHEBI:17388"/>
        <dbReference type="ChEBI" id="CHEBI:57540"/>
        <dbReference type="ChEBI" id="CHEBI:57945"/>
        <dbReference type="ChEBI" id="CHEBI:60039"/>
        <dbReference type="EC" id="1.5.1.2"/>
    </reaction>
</comment>
<reference evidence="13" key="1">
    <citation type="submission" date="2017-07" db="EMBL/GenBank/DDBJ databases">
        <authorList>
            <person name="Varghese N."/>
            <person name="Submissions S."/>
        </authorList>
    </citation>
    <scope>NUCLEOTIDE SEQUENCE [LARGE SCALE GENOMIC DNA]</scope>
    <source>
        <strain evidence="13">NLAE-zl-C134</strain>
    </source>
</reference>
<dbReference type="RefSeq" id="WP_109709961.1">
    <property type="nucleotide sequence ID" value="NZ_QGDS01000004.1"/>
</dbReference>
<comment type="similarity">
    <text evidence="1 6 9">Belongs to the pyrroline-5-carboxylate reductase family.</text>
</comment>
<feature type="domain" description="Pyrroline-5-carboxylate reductase dimerisation" evidence="11">
    <location>
        <begin position="161"/>
        <end position="265"/>
    </location>
</feature>
<keyword evidence="2 6" id="KW-0641">Proline biosynthesis</keyword>
<dbReference type="Pfam" id="PF03807">
    <property type="entry name" value="F420_oxidored"/>
    <property type="match status" value="1"/>
</dbReference>
<evidence type="ECO:0000313" key="12">
    <source>
        <dbReference type="EMBL" id="SUQ13761.1"/>
    </source>
</evidence>
<evidence type="ECO:0000259" key="10">
    <source>
        <dbReference type="Pfam" id="PF03807"/>
    </source>
</evidence>
<organism evidence="12 13">
    <name type="scientific">Faecalicatena contorta</name>
    <dbReference type="NCBI Taxonomy" id="39482"/>
    <lineage>
        <taxon>Bacteria</taxon>
        <taxon>Bacillati</taxon>
        <taxon>Bacillota</taxon>
        <taxon>Clostridia</taxon>
        <taxon>Lachnospirales</taxon>
        <taxon>Lachnospiraceae</taxon>
        <taxon>Faecalicatena</taxon>
    </lineage>
</organism>
<evidence type="ECO:0000256" key="7">
    <source>
        <dbReference type="NCBIfam" id="TIGR00112"/>
    </source>
</evidence>
<evidence type="ECO:0000256" key="5">
    <source>
        <dbReference type="ARBA" id="ARBA00058118"/>
    </source>
</evidence>
<keyword evidence="4 6" id="KW-0560">Oxidoreductase</keyword>
<dbReference type="PROSITE" id="PS00521">
    <property type="entry name" value="P5CR"/>
    <property type="match status" value="1"/>
</dbReference>
<dbReference type="OrthoDB" id="9805754at2"/>
<dbReference type="NCBIfam" id="TIGR00112">
    <property type="entry name" value="proC"/>
    <property type="match status" value="1"/>
</dbReference>
<dbReference type="PIRSF" id="PIRSF000193">
    <property type="entry name" value="Pyrrol-5-carb_rd"/>
    <property type="match status" value="1"/>
</dbReference>
<keyword evidence="6 9" id="KW-0028">Amino-acid biosynthesis</keyword>
<dbReference type="AlphaFoldDB" id="A0A315ZYG4"/>
<dbReference type="InterPro" id="IPR000304">
    <property type="entry name" value="Pyrroline-COOH_reductase"/>
</dbReference>
<evidence type="ECO:0000256" key="3">
    <source>
        <dbReference type="ARBA" id="ARBA00022857"/>
    </source>
</evidence>
<dbReference type="PANTHER" id="PTHR11645">
    <property type="entry name" value="PYRROLINE-5-CARBOXYLATE REDUCTASE"/>
    <property type="match status" value="1"/>
</dbReference>
<dbReference type="InterPro" id="IPR053790">
    <property type="entry name" value="P5CR-like_CS"/>
</dbReference>
<protein>
    <recommendedName>
        <fullName evidence="6 7">Pyrroline-5-carboxylate reductase</fullName>
        <shortName evidence="6">P5C reductase</shortName>
        <shortName evidence="6">P5CR</shortName>
        <ecNumber evidence="6 7">1.5.1.2</ecNumber>
    </recommendedName>
    <alternativeName>
        <fullName evidence="6">PCA reductase</fullName>
    </alternativeName>
</protein>
<sequence length="265" mass="27953">MLGKKIGVIGYGNMGSAILRGAVETDAFEKEDFCVYDISGEAMERAEELNVPTVDSCAHLCDGCDIMILAVKPQNAAEALASCKGHLENKALVSIVAGLSTERIMAMVDEGVRVLRVMPNTPALVSEGAFVLCSDNNLNEEEAALTDKLFVSIGIVEWVPEKLMDVACGLSGGGPAYAAMFIEALADGAVKQGLPRDTAYKLAAQTCLGTSKMILDTKIHPGALKDMVTSPGGTTIEGVEALEQGGFRYSVMNCIKAATEKSKKL</sequence>
<dbReference type="GO" id="GO:0055129">
    <property type="term" value="P:L-proline biosynthetic process"/>
    <property type="evidence" value="ECO:0007669"/>
    <property type="project" value="UniProtKB-UniRule"/>
</dbReference>
<dbReference type="Pfam" id="PF14748">
    <property type="entry name" value="P5CR_dimer"/>
    <property type="match status" value="1"/>
</dbReference>
<keyword evidence="6" id="KW-0963">Cytoplasm</keyword>
<dbReference type="InterPro" id="IPR036291">
    <property type="entry name" value="NAD(P)-bd_dom_sf"/>
</dbReference>
<dbReference type="InterPro" id="IPR029036">
    <property type="entry name" value="P5CR_dimer"/>
</dbReference>
<keyword evidence="13" id="KW-1185">Reference proteome</keyword>
<comment type="catalytic activity">
    <reaction evidence="6 9">
        <text>L-proline + NADP(+) = (S)-1-pyrroline-5-carboxylate + NADPH + 2 H(+)</text>
        <dbReference type="Rhea" id="RHEA:14109"/>
        <dbReference type="ChEBI" id="CHEBI:15378"/>
        <dbReference type="ChEBI" id="CHEBI:17388"/>
        <dbReference type="ChEBI" id="CHEBI:57783"/>
        <dbReference type="ChEBI" id="CHEBI:58349"/>
        <dbReference type="ChEBI" id="CHEBI:60039"/>
        <dbReference type="EC" id="1.5.1.2"/>
    </reaction>
</comment>
<evidence type="ECO:0000256" key="1">
    <source>
        <dbReference type="ARBA" id="ARBA00005525"/>
    </source>
</evidence>
<dbReference type="PANTHER" id="PTHR11645:SF0">
    <property type="entry name" value="PYRROLINE-5-CARBOXYLATE REDUCTASE 3"/>
    <property type="match status" value="1"/>
</dbReference>
<evidence type="ECO:0000256" key="2">
    <source>
        <dbReference type="ARBA" id="ARBA00022650"/>
    </source>
</evidence>
<evidence type="ECO:0000259" key="11">
    <source>
        <dbReference type="Pfam" id="PF14748"/>
    </source>
</evidence>
<feature type="binding site" evidence="8">
    <location>
        <begin position="9"/>
        <end position="14"/>
    </location>
    <ligand>
        <name>NADP(+)</name>
        <dbReference type="ChEBI" id="CHEBI:58349"/>
    </ligand>
</feature>
<dbReference type="EMBL" id="UHJJ01000004">
    <property type="protein sequence ID" value="SUQ13761.1"/>
    <property type="molecule type" value="Genomic_DNA"/>
</dbReference>
<evidence type="ECO:0000256" key="4">
    <source>
        <dbReference type="ARBA" id="ARBA00023002"/>
    </source>
</evidence>
<dbReference type="Gene3D" id="3.40.50.720">
    <property type="entry name" value="NAD(P)-binding Rossmann-like Domain"/>
    <property type="match status" value="1"/>
</dbReference>
<dbReference type="Proteomes" id="UP000254051">
    <property type="component" value="Unassembled WGS sequence"/>
</dbReference>
<keyword evidence="3 6" id="KW-0521">NADP</keyword>
<comment type="subcellular location">
    <subcellularLocation>
        <location evidence="6">Cytoplasm</location>
    </subcellularLocation>
</comment>
<evidence type="ECO:0000256" key="8">
    <source>
        <dbReference type="PIRSR" id="PIRSR000193-1"/>
    </source>
</evidence>
<comment type="pathway">
    <text evidence="6 9">Amino-acid biosynthesis; L-proline biosynthesis; L-proline from L-glutamate 5-semialdehyde: step 1/1.</text>
</comment>
<feature type="domain" description="Pyrroline-5-carboxylate reductase catalytic N-terminal" evidence="10">
    <location>
        <begin position="5"/>
        <end position="98"/>
    </location>
</feature>
<evidence type="ECO:0000313" key="13">
    <source>
        <dbReference type="Proteomes" id="UP000254051"/>
    </source>
</evidence>
<dbReference type="FunFam" id="1.10.3730.10:FF:000001">
    <property type="entry name" value="Pyrroline-5-carboxylate reductase"/>
    <property type="match status" value="1"/>
</dbReference>
<dbReference type="InterPro" id="IPR008927">
    <property type="entry name" value="6-PGluconate_DH-like_C_sf"/>
</dbReference>
<name>A0A315ZYG4_9FIRM</name>
<proteinExistence type="inferred from homology"/>
<dbReference type="InterPro" id="IPR028939">
    <property type="entry name" value="P5C_Rdtase_cat_N"/>
</dbReference>
<dbReference type="UniPathway" id="UPA00098">
    <property type="reaction ID" value="UER00361"/>
</dbReference>
<gene>
    <name evidence="6" type="primary">proC</name>
    <name evidence="12" type="ORF">SAMN05216529_10472</name>
</gene>
<dbReference type="HAMAP" id="MF_01925">
    <property type="entry name" value="P5C_reductase"/>
    <property type="match status" value="1"/>
</dbReference>
<accession>A0A315ZYG4</accession>
<evidence type="ECO:0000256" key="6">
    <source>
        <dbReference type="HAMAP-Rule" id="MF_01925"/>
    </source>
</evidence>
<dbReference type="GO" id="GO:0004735">
    <property type="term" value="F:pyrroline-5-carboxylate reductase activity"/>
    <property type="evidence" value="ECO:0007669"/>
    <property type="project" value="UniProtKB-UniRule"/>
</dbReference>
<dbReference type="SUPFAM" id="SSF51735">
    <property type="entry name" value="NAD(P)-binding Rossmann-fold domains"/>
    <property type="match status" value="1"/>
</dbReference>